<comment type="caution">
    <text evidence="2">The sequence shown here is derived from an EMBL/GenBank/DDBJ whole genome shotgun (WGS) entry which is preliminary data.</text>
</comment>
<keyword evidence="3" id="KW-1185">Reference proteome</keyword>
<dbReference type="Proteomes" id="UP001408789">
    <property type="component" value="Unassembled WGS sequence"/>
</dbReference>
<dbReference type="Pfam" id="PF00450">
    <property type="entry name" value="Peptidase_S10"/>
    <property type="match status" value="2"/>
</dbReference>
<proteinExistence type="inferred from homology"/>
<dbReference type="PRINTS" id="PR00724">
    <property type="entry name" value="CRBOXYPTASEC"/>
</dbReference>
<dbReference type="InterPro" id="IPR029058">
    <property type="entry name" value="AB_hydrolase_fold"/>
</dbReference>
<accession>A0AAP0GXZ8</accession>
<dbReference type="GO" id="GO:0016747">
    <property type="term" value="F:acyltransferase activity, transferring groups other than amino-acyl groups"/>
    <property type="evidence" value="ECO:0007669"/>
    <property type="project" value="TreeGrafter"/>
</dbReference>
<reference evidence="2 3" key="1">
    <citation type="submission" date="2024-04" db="EMBL/GenBank/DDBJ databases">
        <title>The reference genome of an endangered Asteraceae, Deinandra increscens subsp. villosa, native to the Central Coast of California.</title>
        <authorList>
            <person name="Guilliams M."/>
            <person name="Hasenstab-Lehman K."/>
            <person name="Meyer R."/>
            <person name="Mcevoy S."/>
        </authorList>
    </citation>
    <scope>NUCLEOTIDE SEQUENCE [LARGE SCALE GENOMIC DNA]</scope>
    <source>
        <tissue evidence="2">Leaf</tissue>
    </source>
</reference>
<dbReference type="GO" id="GO:0004185">
    <property type="term" value="F:serine-type carboxypeptidase activity"/>
    <property type="evidence" value="ECO:0007669"/>
    <property type="project" value="InterPro"/>
</dbReference>
<evidence type="ECO:0008006" key="4">
    <source>
        <dbReference type="Google" id="ProtNLM"/>
    </source>
</evidence>
<evidence type="ECO:0000256" key="1">
    <source>
        <dbReference type="ARBA" id="ARBA00009431"/>
    </source>
</evidence>
<protein>
    <recommendedName>
        <fullName evidence="4">Serine carboxypeptidase</fullName>
    </recommendedName>
</protein>
<sequence>MKQQQQEIVAAEKSIKYSLDAAGWKNFTLELNPYTWTKAANVIFLDLPAGVGFSYATTLKGWTSSDSILAIHSYEFLMKWFVEHPKFLKNSLYISGISYMGILVPPVTLQVYKGNENGRHPQLNIKGYLIVSPLTDRFTDLNSRLEFAHRIALISDDIYEAATKITLDAWANEKEVQEALHVREGTIGVWEKTNETIHYTFGKNDTICYSYDVYSTVNDHKQLVTRNCQALIISGDHDMTFPYVGTGKWIKSLNVPIERSWNPWFVNNQVAGYQMTYATTRYSLVYATIKGAGHSVSLNKPEEASVLLDEWLASRTYLAL</sequence>
<dbReference type="Gene3D" id="3.40.50.1820">
    <property type="entry name" value="alpha/beta hydrolase"/>
    <property type="match status" value="2"/>
</dbReference>
<comment type="similarity">
    <text evidence="1">Belongs to the peptidase S10 family.</text>
</comment>
<name>A0AAP0GXZ8_9ASTR</name>
<organism evidence="2 3">
    <name type="scientific">Deinandra increscens subsp. villosa</name>
    <dbReference type="NCBI Taxonomy" id="3103831"/>
    <lineage>
        <taxon>Eukaryota</taxon>
        <taxon>Viridiplantae</taxon>
        <taxon>Streptophyta</taxon>
        <taxon>Embryophyta</taxon>
        <taxon>Tracheophyta</taxon>
        <taxon>Spermatophyta</taxon>
        <taxon>Magnoliopsida</taxon>
        <taxon>eudicotyledons</taxon>
        <taxon>Gunneridae</taxon>
        <taxon>Pentapetalae</taxon>
        <taxon>asterids</taxon>
        <taxon>campanulids</taxon>
        <taxon>Asterales</taxon>
        <taxon>Asteraceae</taxon>
        <taxon>Asteroideae</taxon>
        <taxon>Heliantheae alliance</taxon>
        <taxon>Madieae</taxon>
        <taxon>Madiinae</taxon>
        <taxon>Deinandra</taxon>
    </lineage>
</organism>
<dbReference type="PANTHER" id="PTHR11802">
    <property type="entry name" value="SERINE PROTEASE FAMILY S10 SERINE CARBOXYPEPTIDASE"/>
    <property type="match status" value="1"/>
</dbReference>
<dbReference type="InterPro" id="IPR001563">
    <property type="entry name" value="Peptidase_S10"/>
</dbReference>
<dbReference type="AlphaFoldDB" id="A0AAP0GXZ8"/>
<dbReference type="SUPFAM" id="SSF53474">
    <property type="entry name" value="alpha/beta-Hydrolases"/>
    <property type="match status" value="1"/>
</dbReference>
<evidence type="ECO:0000313" key="2">
    <source>
        <dbReference type="EMBL" id="KAK9064617.1"/>
    </source>
</evidence>
<dbReference type="EMBL" id="JBCNJP010000017">
    <property type="protein sequence ID" value="KAK9064617.1"/>
    <property type="molecule type" value="Genomic_DNA"/>
</dbReference>
<dbReference type="GO" id="GO:0006508">
    <property type="term" value="P:proteolysis"/>
    <property type="evidence" value="ECO:0007669"/>
    <property type="project" value="InterPro"/>
</dbReference>
<gene>
    <name evidence="2" type="ORF">SSX86_015999</name>
</gene>
<dbReference type="PANTHER" id="PTHR11802:SF318">
    <property type="entry name" value="PEPTIDASE S10, SERINE CARBOXYPEPTIDASE, ALPHA_BETA HYDROLASE FOLD PROTEIN-RELATED"/>
    <property type="match status" value="1"/>
</dbReference>
<evidence type="ECO:0000313" key="3">
    <source>
        <dbReference type="Proteomes" id="UP001408789"/>
    </source>
</evidence>
<dbReference type="GO" id="GO:0019748">
    <property type="term" value="P:secondary metabolic process"/>
    <property type="evidence" value="ECO:0007669"/>
    <property type="project" value="TreeGrafter"/>
</dbReference>